<evidence type="ECO:0000256" key="2">
    <source>
        <dbReference type="ARBA" id="ARBA00022741"/>
    </source>
</evidence>
<dbReference type="GO" id="GO:0005524">
    <property type="term" value="F:ATP binding"/>
    <property type="evidence" value="ECO:0007669"/>
    <property type="project" value="UniProtKB-KW"/>
</dbReference>
<comment type="similarity">
    <text evidence="1">Belongs to the AAA ATPase family. PCH2 subfamily.</text>
</comment>
<dbReference type="OrthoDB" id="5925at2759"/>
<dbReference type="PANTHER" id="PTHR45991">
    <property type="entry name" value="PACHYTENE CHECKPOINT PROTEIN 2"/>
    <property type="match status" value="1"/>
</dbReference>
<dbReference type="GO" id="GO:0016887">
    <property type="term" value="F:ATP hydrolysis activity"/>
    <property type="evidence" value="ECO:0007669"/>
    <property type="project" value="InterPro"/>
</dbReference>
<keyword evidence="4" id="KW-0469">Meiosis</keyword>
<dbReference type="Pfam" id="PF00004">
    <property type="entry name" value="AAA"/>
    <property type="match status" value="1"/>
</dbReference>
<dbReference type="STRING" id="56484.A0A1Y2FGW0"/>
<dbReference type="GO" id="GO:0005634">
    <property type="term" value="C:nucleus"/>
    <property type="evidence" value="ECO:0007669"/>
    <property type="project" value="TreeGrafter"/>
</dbReference>
<dbReference type="AlphaFoldDB" id="A0A1Y2FGW0"/>
<dbReference type="GO" id="GO:0007131">
    <property type="term" value="P:reciprocal meiotic recombination"/>
    <property type="evidence" value="ECO:0007669"/>
    <property type="project" value="TreeGrafter"/>
</dbReference>
<dbReference type="InterPro" id="IPR003593">
    <property type="entry name" value="AAA+_ATPase"/>
</dbReference>
<comment type="caution">
    <text evidence="6">The sequence shown here is derived from an EMBL/GenBank/DDBJ whole genome shotgun (WGS) entry which is preliminary data.</text>
</comment>
<dbReference type="GO" id="GO:0051598">
    <property type="term" value="P:meiotic recombination checkpoint signaling"/>
    <property type="evidence" value="ECO:0007669"/>
    <property type="project" value="TreeGrafter"/>
</dbReference>
<keyword evidence="2" id="KW-0547">Nucleotide-binding</keyword>
<evidence type="ECO:0000256" key="1">
    <source>
        <dbReference type="ARBA" id="ARBA00007271"/>
    </source>
</evidence>
<dbReference type="Proteomes" id="UP000193685">
    <property type="component" value="Unassembled WGS sequence"/>
</dbReference>
<gene>
    <name evidence="6" type="ORF">BCR37DRAFT_387223</name>
</gene>
<dbReference type="SMART" id="SM00382">
    <property type="entry name" value="AAA"/>
    <property type="match status" value="1"/>
</dbReference>
<dbReference type="SUPFAM" id="SSF52540">
    <property type="entry name" value="P-loop containing nucleoside triphosphate hydrolases"/>
    <property type="match status" value="1"/>
</dbReference>
<dbReference type="InterPro" id="IPR003959">
    <property type="entry name" value="ATPase_AAA_core"/>
</dbReference>
<evidence type="ECO:0000256" key="4">
    <source>
        <dbReference type="ARBA" id="ARBA00023254"/>
    </source>
</evidence>
<reference evidence="6 7" key="1">
    <citation type="submission" date="2016-07" db="EMBL/GenBank/DDBJ databases">
        <title>Pervasive Adenine N6-methylation of Active Genes in Fungi.</title>
        <authorList>
            <consortium name="DOE Joint Genome Institute"/>
            <person name="Mondo S.J."/>
            <person name="Dannebaum R.O."/>
            <person name="Kuo R.C."/>
            <person name="Labutti K."/>
            <person name="Haridas S."/>
            <person name="Kuo A."/>
            <person name="Salamov A."/>
            <person name="Ahrendt S.R."/>
            <person name="Lipzen A."/>
            <person name="Sullivan W."/>
            <person name="Andreopoulos W.B."/>
            <person name="Clum A."/>
            <person name="Lindquist E."/>
            <person name="Daum C."/>
            <person name="Ramamoorthy G.K."/>
            <person name="Gryganskyi A."/>
            <person name="Culley D."/>
            <person name="Magnuson J.K."/>
            <person name="James T.Y."/>
            <person name="O'Malley M.A."/>
            <person name="Stajich J.E."/>
            <person name="Spatafora J.W."/>
            <person name="Visel A."/>
            <person name="Grigoriev I.V."/>
        </authorList>
    </citation>
    <scope>NUCLEOTIDE SEQUENCE [LARGE SCALE GENOMIC DNA]</scope>
    <source>
        <strain evidence="6 7">12-1054</strain>
    </source>
</reference>
<protein>
    <submittedName>
        <fullName evidence="6">ATPase family associated with various cellular activities-domain-containing protein</fullName>
    </submittedName>
</protein>
<dbReference type="RefSeq" id="XP_040725387.1">
    <property type="nucleotide sequence ID" value="XM_040870519.1"/>
</dbReference>
<evidence type="ECO:0000313" key="7">
    <source>
        <dbReference type="Proteomes" id="UP000193685"/>
    </source>
</evidence>
<accession>A0A1Y2FGW0</accession>
<dbReference type="FunFam" id="3.40.50.300:FF:001494">
    <property type="entry name" value="Pachytene checkpoint component Pch2"/>
    <property type="match status" value="1"/>
</dbReference>
<feature type="domain" description="AAA+ ATPase" evidence="5">
    <location>
        <begin position="134"/>
        <end position="286"/>
    </location>
</feature>
<evidence type="ECO:0000313" key="6">
    <source>
        <dbReference type="EMBL" id="ORY82516.1"/>
    </source>
</evidence>
<dbReference type="InterPro" id="IPR027417">
    <property type="entry name" value="P-loop_NTPase"/>
</dbReference>
<evidence type="ECO:0000259" key="5">
    <source>
        <dbReference type="SMART" id="SM00382"/>
    </source>
</evidence>
<keyword evidence="7" id="KW-1185">Reference proteome</keyword>
<dbReference type="InterPro" id="IPR044539">
    <property type="entry name" value="Pch2-like"/>
</dbReference>
<dbReference type="PANTHER" id="PTHR45991:SF1">
    <property type="entry name" value="PACHYTENE CHECKPOINT PROTEIN 2 HOMOLOG"/>
    <property type="match status" value="1"/>
</dbReference>
<proteinExistence type="inferred from homology"/>
<evidence type="ECO:0000256" key="3">
    <source>
        <dbReference type="ARBA" id="ARBA00022840"/>
    </source>
</evidence>
<dbReference type="GO" id="GO:0005694">
    <property type="term" value="C:chromosome"/>
    <property type="evidence" value="ECO:0007669"/>
    <property type="project" value="TreeGrafter"/>
</dbReference>
<dbReference type="GeneID" id="63787118"/>
<dbReference type="Gene3D" id="3.40.50.300">
    <property type="entry name" value="P-loop containing nucleotide triphosphate hydrolases"/>
    <property type="match status" value="1"/>
</dbReference>
<organism evidence="6 7">
    <name type="scientific">Protomyces lactucae-debilis</name>
    <dbReference type="NCBI Taxonomy" id="2754530"/>
    <lineage>
        <taxon>Eukaryota</taxon>
        <taxon>Fungi</taxon>
        <taxon>Dikarya</taxon>
        <taxon>Ascomycota</taxon>
        <taxon>Taphrinomycotina</taxon>
        <taxon>Taphrinomycetes</taxon>
        <taxon>Taphrinales</taxon>
        <taxon>Protomycetaceae</taxon>
        <taxon>Protomyces</taxon>
    </lineage>
</organism>
<name>A0A1Y2FGW0_PROLT</name>
<dbReference type="EMBL" id="MCFI01000009">
    <property type="protein sequence ID" value="ORY82516.1"/>
    <property type="molecule type" value="Genomic_DNA"/>
</dbReference>
<keyword evidence="3" id="KW-0067">ATP-binding</keyword>
<sequence>MLLQIEVALHGDGRRCAQALEQHLRDNYISLAQDTALECDWPVESVRIVSSSGPIVRLEDAELQIHMYQLRDAVQSIFHEEQPLASTMLLPAASLDGIWSNLQFENTIQKTLLSYVSSMMLFADRQVNSQICAFNRCILLHGPPGGGKTSLCKALAQKLSIRFSARYSECVLIEVQAASLFSKWFSESAKLVTQLFEEIEELTENEDAFVCVLIDEIESLTRSRTLSSQSNDPSDTMRVVNVLLTRLDLLKAHPNVLVLTTSNMMDASDSAFIDRADLVQYVGRPVLHRGAHRKRHYQCCGLA</sequence>